<keyword evidence="9" id="KW-0812">Transmembrane</keyword>
<gene>
    <name evidence="13" type="primary">LOC110983259</name>
</gene>
<evidence type="ECO:0000259" key="10">
    <source>
        <dbReference type="PROSITE" id="PS50825"/>
    </source>
</evidence>
<evidence type="ECO:0000256" key="1">
    <source>
        <dbReference type="ARBA" id="ARBA00022536"/>
    </source>
</evidence>
<reference evidence="13" key="1">
    <citation type="submission" date="2025-08" db="UniProtKB">
        <authorList>
            <consortium name="RefSeq"/>
        </authorList>
    </citation>
    <scope>IDENTIFICATION</scope>
</reference>
<evidence type="ECO:0000256" key="3">
    <source>
        <dbReference type="ARBA" id="ARBA00022737"/>
    </source>
</evidence>
<feature type="domain" description="HYR" evidence="10">
    <location>
        <begin position="384"/>
        <end position="468"/>
    </location>
</feature>
<evidence type="ECO:0000256" key="2">
    <source>
        <dbReference type="ARBA" id="ARBA00022729"/>
    </source>
</evidence>
<dbReference type="Gene3D" id="2.60.40.10">
    <property type="entry name" value="Immunoglobulins"/>
    <property type="match status" value="1"/>
</dbReference>
<dbReference type="PANTHER" id="PTHR24273">
    <property type="entry name" value="FI04643P-RELATED"/>
    <property type="match status" value="1"/>
</dbReference>
<evidence type="ECO:0000313" key="12">
    <source>
        <dbReference type="Proteomes" id="UP000694845"/>
    </source>
</evidence>
<dbReference type="InterPro" id="IPR000033">
    <property type="entry name" value="LDLR_classB_rpt"/>
</dbReference>
<feature type="domain" description="HYR" evidence="10">
    <location>
        <begin position="469"/>
        <end position="551"/>
    </location>
</feature>
<keyword evidence="9" id="KW-0472">Membrane</keyword>
<dbReference type="Gene3D" id="2.10.70.10">
    <property type="entry name" value="Complement Module, domain 1"/>
    <property type="match status" value="1"/>
</dbReference>
<keyword evidence="3" id="KW-0677">Repeat</keyword>
<dbReference type="InterPro" id="IPR011042">
    <property type="entry name" value="6-blade_b-propeller_TolB-like"/>
</dbReference>
<feature type="repeat" description="LDL-receptor class B" evidence="7">
    <location>
        <begin position="76"/>
        <end position="120"/>
    </location>
</feature>
<evidence type="ECO:0000256" key="4">
    <source>
        <dbReference type="ARBA" id="ARBA00023157"/>
    </source>
</evidence>
<keyword evidence="6" id="KW-0768">Sushi</keyword>
<dbReference type="Gene3D" id="2.120.10.30">
    <property type="entry name" value="TolB, C-terminal domain"/>
    <property type="match status" value="1"/>
</dbReference>
<dbReference type="AlphaFoldDB" id="A0A8B7YZF1"/>
<feature type="domain" description="HYR" evidence="10">
    <location>
        <begin position="637"/>
        <end position="717"/>
    </location>
</feature>
<keyword evidence="1" id="KW-0245">EGF-like domain</keyword>
<evidence type="ECO:0000256" key="5">
    <source>
        <dbReference type="ARBA" id="ARBA00023180"/>
    </source>
</evidence>
<dbReference type="FunFam" id="2.120.10.30:FF:000241">
    <property type="entry name" value="Low-density lipoprotein receptor-related protein 6"/>
    <property type="match status" value="1"/>
</dbReference>
<organism evidence="12 13">
    <name type="scientific">Acanthaster planci</name>
    <name type="common">Crown-of-thorns starfish</name>
    <dbReference type="NCBI Taxonomy" id="133434"/>
    <lineage>
        <taxon>Eukaryota</taxon>
        <taxon>Metazoa</taxon>
        <taxon>Echinodermata</taxon>
        <taxon>Eleutherozoa</taxon>
        <taxon>Asterozoa</taxon>
        <taxon>Asteroidea</taxon>
        <taxon>Valvatacea</taxon>
        <taxon>Valvatida</taxon>
        <taxon>Acanthasteridae</taxon>
        <taxon>Acanthaster</taxon>
    </lineage>
</organism>
<dbReference type="SUPFAM" id="SSF57535">
    <property type="entry name" value="Complement control module/SCR domain"/>
    <property type="match status" value="1"/>
</dbReference>
<evidence type="ECO:0000256" key="7">
    <source>
        <dbReference type="PROSITE-ProRule" id="PRU00461"/>
    </source>
</evidence>
<feature type="compositionally biased region" description="Pro residues" evidence="8">
    <location>
        <begin position="870"/>
        <end position="884"/>
    </location>
</feature>
<keyword evidence="12" id="KW-1185">Reference proteome</keyword>
<evidence type="ECO:0000256" key="6">
    <source>
        <dbReference type="PROSITE-ProRule" id="PRU00302"/>
    </source>
</evidence>
<dbReference type="Pfam" id="PF02494">
    <property type="entry name" value="HYR"/>
    <property type="match status" value="5"/>
</dbReference>
<feature type="repeat" description="LDL-receptor class B" evidence="7">
    <location>
        <begin position="121"/>
        <end position="164"/>
    </location>
</feature>
<evidence type="ECO:0000256" key="9">
    <source>
        <dbReference type="SAM" id="Phobius"/>
    </source>
</evidence>
<keyword evidence="5" id="KW-0325">Glycoprotein</keyword>
<dbReference type="SMART" id="SM00032">
    <property type="entry name" value="CCP"/>
    <property type="match status" value="1"/>
</dbReference>
<feature type="domain" description="Sushi" evidence="11">
    <location>
        <begin position="717"/>
        <end position="778"/>
    </location>
</feature>
<dbReference type="PROSITE" id="PS50923">
    <property type="entry name" value="SUSHI"/>
    <property type="match status" value="1"/>
</dbReference>
<keyword evidence="2" id="KW-0732">Signal</keyword>
<dbReference type="InterPro" id="IPR000436">
    <property type="entry name" value="Sushi_SCR_CCP_dom"/>
</dbReference>
<feature type="domain" description="HYR" evidence="10">
    <location>
        <begin position="298"/>
        <end position="383"/>
    </location>
</feature>
<dbReference type="Proteomes" id="UP000694845">
    <property type="component" value="Unplaced"/>
</dbReference>
<keyword evidence="4 6" id="KW-1015">Disulfide bond</keyword>
<feature type="region of interest" description="Disordered" evidence="8">
    <location>
        <begin position="579"/>
        <end position="605"/>
    </location>
</feature>
<feature type="region of interest" description="Disordered" evidence="8">
    <location>
        <begin position="855"/>
        <end position="889"/>
    </location>
</feature>
<dbReference type="Pfam" id="PF00058">
    <property type="entry name" value="Ldl_recept_b"/>
    <property type="match status" value="3"/>
</dbReference>
<keyword evidence="9" id="KW-1133">Transmembrane helix</keyword>
<dbReference type="CDD" id="cd00033">
    <property type="entry name" value="CCP"/>
    <property type="match status" value="1"/>
</dbReference>
<dbReference type="Pfam" id="PF00084">
    <property type="entry name" value="Sushi"/>
    <property type="match status" value="1"/>
</dbReference>
<accession>A0A8B7YZF1</accession>
<dbReference type="OrthoDB" id="10064599at2759"/>
<dbReference type="PROSITE" id="PS50825">
    <property type="entry name" value="HYR"/>
    <property type="match status" value="5"/>
</dbReference>
<evidence type="ECO:0000256" key="8">
    <source>
        <dbReference type="SAM" id="MobiDB-lite"/>
    </source>
</evidence>
<evidence type="ECO:0000259" key="11">
    <source>
        <dbReference type="PROSITE" id="PS50923"/>
    </source>
</evidence>
<dbReference type="SUPFAM" id="SSF63825">
    <property type="entry name" value="YWTD domain"/>
    <property type="match status" value="1"/>
</dbReference>
<name>A0A8B7YZF1_ACAPL</name>
<comment type="caution">
    <text evidence="6">Lacks conserved residue(s) required for the propagation of feature annotation.</text>
</comment>
<sequence>MPRVLSSKSTLLGVLTGVTLLVSFKLADASTFALIADLENGTIYRGYLSQNLADLTPLPLNGVMRPVAVDYDPVEGMVYWTDQRSESAPKICRAHLDGSNQTTVVGDLTDPGGMALDVASRMLYWTDGALAHIGRARMDGTGSKEILLSENHYNPKGIVVDSVHGHIFWSDWGENPRIERADLDGNNRRIVVQGGLSYPSSVTIDFNGNSLYWIDAIHDTIETSDLSGSNRRLVANLTVYSLSFPFDLAVYGDYVYWTEWGMYPTILRVHLDGRGAETIGPSIFQMPGGIHIQEEEEVDSTPPVVTGCPNEGVFKAVPLGYTSANVTWTPPTASDDSGMASVTMSSNRVPGQSFNLGRTHVQYNFTDAAGNQAFCDFVVTVSAVDSTNPTISCPPTIVRYVRSATQQLPVSWQFPTASDDSGNQPTITSTPNYPTSSGTFGAGMHSVTYLARDGAGNQASCILTINIILDSRIPTITGCPGRTIAVLPPGSSSVAVSWTEPVGADDNGVVNMTRSHRPGNTFTLGNATVTYTFTDQAGNQATCRFTVSVSRGDVTNPVISCPPTIVRYVRTATQQLSVSWPSPTASDDSGIQPTITSTPNYPTPSGTFGAGMHSVVYSARDEAGNQASCTLWINIILDSQAPTMAGCPGTTVVSTGNRSVDVSWTEPVSIDANGVVNMTRSHRPGDRFAVGDTFVRYTFTDRAGNQATCTFTVRVVAGCLLTPDQFDHLEVVSGQQSVYLPGESVQLTCQDGYQLSGSASRFCRSDLTWSGEPAVCVQQGEPMGGTVVGFGAGASGVLLLILLLLVVIFLIRRRKKTRVRAPDLAITAQITTQGDLGIYDNPQPVYETVVRGAAAPPPKEEETALSEVKPPLPSTPTPGYPPPSYEYAHADRHNYNLPPTYIPME</sequence>
<dbReference type="InterPro" id="IPR003410">
    <property type="entry name" value="HYR_dom"/>
</dbReference>
<dbReference type="InterPro" id="IPR013783">
    <property type="entry name" value="Ig-like_fold"/>
</dbReference>
<dbReference type="SMART" id="SM00135">
    <property type="entry name" value="LY"/>
    <property type="match status" value="5"/>
</dbReference>
<dbReference type="PROSITE" id="PS51120">
    <property type="entry name" value="LDLRB"/>
    <property type="match status" value="4"/>
</dbReference>
<dbReference type="InterPro" id="IPR035976">
    <property type="entry name" value="Sushi/SCR/CCP_sf"/>
</dbReference>
<feature type="disulfide bond" evidence="6">
    <location>
        <begin position="749"/>
        <end position="776"/>
    </location>
</feature>
<dbReference type="RefSeq" id="XP_022098072.1">
    <property type="nucleotide sequence ID" value="XM_022242380.1"/>
</dbReference>
<feature type="transmembrane region" description="Helical" evidence="9">
    <location>
        <begin position="787"/>
        <end position="811"/>
    </location>
</feature>
<evidence type="ECO:0000313" key="13">
    <source>
        <dbReference type="RefSeq" id="XP_022098072.1"/>
    </source>
</evidence>
<protein>
    <submittedName>
        <fullName evidence="13">Hyalin-like isoform X2</fullName>
    </submittedName>
</protein>
<feature type="repeat" description="LDL-receptor class B" evidence="7">
    <location>
        <begin position="209"/>
        <end position="254"/>
    </location>
</feature>
<dbReference type="GeneID" id="110983259"/>
<feature type="domain" description="HYR" evidence="10">
    <location>
        <begin position="552"/>
        <end position="636"/>
    </location>
</feature>
<dbReference type="OMA" id="SCTFVEA"/>
<feature type="repeat" description="LDL-receptor class B" evidence="7">
    <location>
        <begin position="165"/>
        <end position="208"/>
    </location>
</feature>
<dbReference type="PANTHER" id="PTHR24273:SF32">
    <property type="entry name" value="HYALIN"/>
    <property type="match status" value="1"/>
</dbReference>
<proteinExistence type="predicted"/>